<evidence type="ECO:0000313" key="5">
    <source>
        <dbReference type="EMBL" id="PWJ83608.1"/>
    </source>
</evidence>
<dbReference type="NCBIfam" id="NF038214">
    <property type="entry name" value="IS21_help_AAA"/>
    <property type="match status" value="1"/>
</dbReference>
<keyword evidence="3" id="KW-0067">ATP-binding</keyword>
<dbReference type="Gene3D" id="3.40.50.300">
    <property type="entry name" value="P-loop containing nucleotide triphosphate hydrolases"/>
    <property type="match status" value="1"/>
</dbReference>
<dbReference type="GO" id="GO:0005524">
    <property type="term" value="F:ATP binding"/>
    <property type="evidence" value="ECO:0007669"/>
    <property type="project" value="UniProtKB-KW"/>
</dbReference>
<evidence type="ECO:0000259" key="4">
    <source>
        <dbReference type="SMART" id="SM00382"/>
    </source>
</evidence>
<dbReference type="PIRSF" id="PIRSF003073">
    <property type="entry name" value="DNAC_TnpB_IstB"/>
    <property type="match status" value="1"/>
</dbReference>
<dbReference type="InterPro" id="IPR027417">
    <property type="entry name" value="P-loop_NTPase"/>
</dbReference>
<dbReference type="PANTHER" id="PTHR30050">
    <property type="entry name" value="CHROMOSOMAL REPLICATION INITIATOR PROTEIN DNAA"/>
    <property type="match status" value="1"/>
</dbReference>
<organism evidence="5 6">
    <name type="scientific">Rhizobium loti</name>
    <name type="common">Mesorhizobium loti</name>
    <dbReference type="NCBI Taxonomy" id="381"/>
    <lineage>
        <taxon>Bacteria</taxon>
        <taxon>Pseudomonadati</taxon>
        <taxon>Pseudomonadota</taxon>
        <taxon>Alphaproteobacteria</taxon>
        <taxon>Hyphomicrobiales</taxon>
        <taxon>Phyllobacteriaceae</taxon>
        <taxon>Mesorhizobium</taxon>
    </lineage>
</organism>
<dbReference type="PANTHER" id="PTHR30050:SF4">
    <property type="entry name" value="ATP-BINDING PROTEIN RV3427C IN INSERTION SEQUENCE-RELATED"/>
    <property type="match status" value="1"/>
</dbReference>
<keyword evidence="2" id="KW-0547">Nucleotide-binding</keyword>
<gene>
    <name evidence="5" type="ORF">C8D77_1421</name>
</gene>
<dbReference type="Proteomes" id="UP000245631">
    <property type="component" value="Unassembled WGS sequence"/>
</dbReference>
<dbReference type="Pfam" id="PF01695">
    <property type="entry name" value="IstB_IS21"/>
    <property type="match status" value="1"/>
</dbReference>
<dbReference type="InterPro" id="IPR002611">
    <property type="entry name" value="IstB_ATP-bd"/>
</dbReference>
<sequence>MLTHPTLDQMQALGLGGMAAAYRDLADQSNADDLSRDEWLGLMLDREAAMRADKRLTNRLAVARLRFVDACIENIDFAAHRGLDRRNTLSLVQGAWLKAHENLIITGQTGTGKTWLACAFGRQAARLDHSVLYLRMPRLFEDLALARLDGRFPRLIDKLARVQLLILDDWGTHSLTDQQRLDLLEIFEERYRRKSTLITAQLPIAQWHAMIGEPTIADAILDRIIHNAHRVTLEGDSMRKQKTPPLLTGAENGEINRNELNQATEDRPHPAVRDLVKLLSAI</sequence>
<comment type="similarity">
    <text evidence="1">Belongs to the IS21/IS1162 putative ATP-binding protein family.</text>
</comment>
<proteinExistence type="inferred from homology"/>
<dbReference type="SUPFAM" id="SSF52540">
    <property type="entry name" value="P-loop containing nucleoside triphosphate hydrolases"/>
    <property type="match status" value="1"/>
</dbReference>
<dbReference type="InterPro" id="IPR047661">
    <property type="entry name" value="IstB"/>
</dbReference>
<dbReference type="SMART" id="SM00382">
    <property type="entry name" value="AAA"/>
    <property type="match status" value="1"/>
</dbReference>
<evidence type="ECO:0000313" key="6">
    <source>
        <dbReference type="Proteomes" id="UP000245631"/>
    </source>
</evidence>
<feature type="domain" description="AAA+ ATPase" evidence="4">
    <location>
        <begin position="99"/>
        <end position="232"/>
    </location>
</feature>
<dbReference type="AlphaFoldDB" id="A0A8E2W791"/>
<dbReference type="InterPro" id="IPR003593">
    <property type="entry name" value="AAA+_ATPase"/>
</dbReference>
<dbReference type="InterPro" id="IPR028350">
    <property type="entry name" value="DNAC/IstB-like"/>
</dbReference>
<dbReference type="CDD" id="cd00009">
    <property type="entry name" value="AAA"/>
    <property type="match status" value="1"/>
</dbReference>
<accession>A0A8E2W791</accession>
<evidence type="ECO:0000256" key="2">
    <source>
        <dbReference type="ARBA" id="ARBA00022741"/>
    </source>
</evidence>
<dbReference type="EMBL" id="QGGH01000042">
    <property type="protein sequence ID" value="PWJ83608.1"/>
    <property type="molecule type" value="Genomic_DNA"/>
</dbReference>
<comment type="caution">
    <text evidence="5">The sequence shown here is derived from an EMBL/GenBank/DDBJ whole genome shotgun (WGS) entry which is preliminary data.</text>
</comment>
<reference evidence="5 6" key="1">
    <citation type="submission" date="2018-05" db="EMBL/GenBank/DDBJ databases">
        <title>Genomic Encyclopedia of Type Strains, Phase IV (KMG-IV): sequencing the most valuable type-strain genomes for metagenomic binning, comparative biology and taxonomic classification.</title>
        <authorList>
            <person name="Goeker M."/>
        </authorList>
    </citation>
    <scope>NUCLEOTIDE SEQUENCE [LARGE SCALE GENOMIC DNA]</scope>
    <source>
        <strain evidence="5 6">DSM 2626</strain>
    </source>
</reference>
<name>A0A8E2W791_RHILI</name>
<evidence type="ECO:0000256" key="1">
    <source>
        <dbReference type="ARBA" id="ARBA00008059"/>
    </source>
</evidence>
<evidence type="ECO:0000256" key="3">
    <source>
        <dbReference type="ARBA" id="ARBA00022840"/>
    </source>
</evidence>
<dbReference type="InterPro" id="IPR025662">
    <property type="entry name" value="Sigma_54_int_dom_ATP-bd_1"/>
</dbReference>
<dbReference type="PROSITE" id="PS00675">
    <property type="entry name" value="SIGMA54_INTERACT_1"/>
    <property type="match status" value="1"/>
</dbReference>
<dbReference type="GO" id="GO:0006260">
    <property type="term" value="P:DNA replication"/>
    <property type="evidence" value="ECO:0007669"/>
    <property type="project" value="TreeGrafter"/>
</dbReference>
<protein>
    <submittedName>
        <fullName evidence="5">DNA replication protein DnaC</fullName>
    </submittedName>
</protein>